<keyword evidence="1" id="KW-1133">Transmembrane helix</keyword>
<evidence type="ECO:0000313" key="2">
    <source>
        <dbReference type="EMBL" id="MBD1381590.1"/>
    </source>
</evidence>
<keyword evidence="3" id="KW-1185">Reference proteome</keyword>
<reference evidence="2" key="1">
    <citation type="submission" date="2020-09" db="EMBL/GenBank/DDBJ databases">
        <title>A novel bacterium of genus Bacillus, isolated from South China Sea.</title>
        <authorList>
            <person name="Huang H."/>
            <person name="Mo K."/>
            <person name="Hu Y."/>
        </authorList>
    </citation>
    <scope>NUCLEOTIDE SEQUENCE</scope>
    <source>
        <strain evidence="2">IB182487</strain>
    </source>
</reference>
<protein>
    <submittedName>
        <fullName evidence="2">Zinc ribbon domain-containing protein</fullName>
    </submittedName>
</protein>
<gene>
    <name evidence="2" type="ORF">IC621_15235</name>
</gene>
<evidence type="ECO:0000313" key="3">
    <source>
        <dbReference type="Proteomes" id="UP000626844"/>
    </source>
</evidence>
<sequence>MSCHNCGSTNIHEGARFCPFCGTRLKNEINRKHLIKYISLPVASFVIVTFLVVLGYKHEENVNAQVVDQQRKAEELALSGRYEEALSLLEAAKKDRTDYSVLKKEMDHIEFAQDISEQINDVNDHIKNTEFEEARTQIKTISKQLQGENTVLLSPLKANFQESSTNVTVGEIKKEINTLNSIDLLSDKLKSIAYLDNVEAAKVENQIVTRMVELSTKQAEDKLSRNHFNEASYIIEEALQYAVNNEKLISLKEKIEQERESFLVAERVRIEKAISAAKKEEEKNKNKAVEVKKLNVKLDDFGDAYIEGEVINNGTRDINSVVVEFIIKDKQGKEIEKGKTNIFPNTLHPNETGKLKHIVYGVKKDIKMEIRNMNWYLSEKEGSPDE</sequence>
<dbReference type="Proteomes" id="UP000626844">
    <property type="component" value="Unassembled WGS sequence"/>
</dbReference>
<dbReference type="AlphaFoldDB" id="A0A926RYC6"/>
<keyword evidence="1" id="KW-0812">Transmembrane</keyword>
<feature type="transmembrane region" description="Helical" evidence="1">
    <location>
        <begin position="34"/>
        <end position="56"/>
    </location>
</feature>
<name>A0A926RYC6_9BACI</name>
<accession>A0A926RYC6</accession>
<comment type="caution">
    <text evidence="2">The sequence shown here is derived from an EMBL/GenBank/DDBJ whole genome shotgun (WGS) entry which is preliminary data.</text>
</comment>
<evidence type="ECO:0000256" key="1">
    <source>
        <dbReference type="SAM" id="Phobius"/>
    </source>
</evidence>
<proteinExistence type="predicted"/>
<dbReference type="EMBL" id="JACXAI010000020">
    <property type="protein sequence ID" value="MBD1381590.1"/>
    <property type="molecule type" value="Genomic_DNA"/>
</dbReference>
<dbReference type="RefSeq" id="WP_191159190.1">
    <property type="nucleotide sequence ID" value="NZ_JACXAI010000020.1"/>
</dbReference>
<dbReference type="NCBIfam" id="NF038353">
    <property type="entry name" value="FxLYD_dom"/>
    <property type="match status" value="1"/>
</dbReference>
<dbReference type="InterPro" id="IPR047676">
    <property type="entry name" value="FxLYD_dom"/>
</dbReference>
<organism evidence="2 3">
    <name type="scientific">Metabacillus arenae</name>
    <dbReference type="NCBI Taxonomy" id="2771434"/>
    <lineage>
        <taxon>Bacteria</taxon>
        <taxon>Bacillati</taxon>
        <taxon>Bacillota</taxon>
        <taxon>Bacilli</taxon>
        <taxon>Bacillales</taxon>
        <taxon>Bacillaceae</taxon>
        <taxon>Metabacillus</taxon>
    </lineage>
</organism>
<keyword evidence="1" id="KW-0472">Membrane</keyword>